<gene>
    <name evidence="8" type="primary">Cr2_0</name>
    <name evidence="8" type="ORF">GALDEA_R04492</name>
</gene>
<feature type="domain" description="Sushi" evidence="7">
    <location>
        <begin position="589"/>
        <end position="647"/>
    </location>
</feature>
<dbReference type="Gene3D" id="1.20.5.3730">
    <property type="match status" value="1"/>
</dbReference>
<evidence type="ECO:0000313" key="8">
    <source>
        <dbReference type="EMBL" id="NXI35413.1"/>
    </source>
</evidence>
<evidence type="ECO:0000256" key="6">
    <source>
        <dbReference type="SAM" id="SignalP"/>
    </source>
</evidence>
<dbReference type="PROSITE" id="PS50923">
    <property type="entry name" value="SUSHI"/>
    <property type="match status" value="10"/>
</dbReference>
<feature type="domain" description="Sushi" evidence="7">
    <location>
        <begin position="276"/>
        <end position="339"/>
    </location>
</feature>
<evidence type="ECO:0000313" key="9">
    <source>
        <dbReference type="Proteomes" id="UP000566440"/>
    </source>
</evidence>
<dbReference type="PANTHER" id="PTHR45656:SF4">
    <property type="entry name" value="PROTEIN CBR-CLEC-78"/>
    <property type="match status" value="1"/>
</dbReference>
<keyword evidence="2 6" id="KW-0732">Signal</keyword>
<dbReference type="Proteomes" id="UP000566440">
    <property type="component" value="Unassembled WGS sequence"/>
</dbReference>
<keyword evidence="9" id="KW-1185">Reference proteome</keyword>
<comment type="caution">
    <text evidence="5">Lacks conserved residue(s) required for the propagation of feature annotation.</text>
</comment>
<evidence type="ECO:0000256" key="3">
    <source>
        <dbReference type="ARBA" id="ARBA00022737"/>
    </source>
</evidence>
<comment type="caution">
    <text evidence="8">The sequence shown here is derived from an EMBL/GenBank/DDBJ whole genome shotgun (WGS) entry which is preliminary data.</text>
</comment>
<dbReference type="InterPro" id="IPR051277">
    <property type="entry name" value="SEZ6_CSMD_C4BPB_Regulators"/>
</dbReference>
<dbReference type="CDD" id="cd00033">
    <property type="entry name" value="CCP"/>
    <property type="match status" value="10"/>
</dbReference>
<feature type="domain" description="Sushi" evidence="7">
    <location>
        <begin position="466"/>
        <end position="529"/>
    </location>
</feature>
<proteinExistence type="predicted"/>
<feature type="domain" description="Sushi" evidence="7">
    <location>
        <begin position="145"/>
        <end position="215"/>
    </location>
</feature>
<keyword evidence="4 5" id="KW-1015">Disulfide bond</keyword>
<feature type="disulfide bond" evidence="5">
    <location>
        <begin position="436"/>
        <end position="463"/>
    </location>
</feature>
<feature type="non-terminal residue" evidence="8">
    <location>
        <position position="685"/>
    </location>
</feature>
<evidence type="ECO:0000256" key="1">
    <source>
        <dbReference type="ARBA" id="ARBA00022659"/>
    </source>
</evidence>
<evidence type="ECO:0000256" key="5">
    <source>
        <dbReference type="PROSITE-ProRule" id="PRU00302"/>
    </source>
</evidence>
<reference evidence="8 9" key="1">
    <citation type="submission" date="2019-09" db="EMBL/GenBank/DDBJ databases">
        <title>Bird 10,000 Genomes (B10K) Project - Family phase.</title>
        <authorList>
            <person name="Zhang G."/>
        </authorList>
    </citation>
    <scope>NUCLEOTIDE SEQUENCE [LARGE SCALE GENOMIC DNA]</scope>
    <source>
        <strain evidence="8">B10K-DU-001-62</strain>
        <tissue evidence="8">Muscle</tissue>
    </source>
</reference>
<dbReference type="SUPFAM" id="SSF57535">
    <property type="entry name" value="Complement control module/SCR domain"/>
    <property type="match status" value="10"/>
</dbReference>
<feature type="domain" description="Sushi" evidence="7">
    <location>
        <begin position="340"/>
        <end position="404"/>
    </location>
</feature>
<protein>
    <submittedName>
        <fullName evidence="8">CR2 protein</fullName>
    </submittedName>
</protein>
<dbReference type="PANTHER" id="PTHR45656">
    <property type="entry name" value="PROTEIN CBR-CLEC-78"/>
    <property type="match status" value="1"/>
</dbReference>
<dbReference type="EMBL" id="VWZX01000996">
    <property type="protein sequence ID" value="NXI35413.1"/>
    <property type="molecule type" value="Genomic_DNA"/>
</dbReference>
<feature type="disulfide bond" evidence="5">
    <location>
        <begin position="246"/>
        <end position="273"/>
    </location>
</feature>
<feature type="chain" id="PRO_5029656489" evidence="6">
    <location>
        <begin position="19"/>
        <end position="685"/>
    </location>
</feature>
<dbReference type="InterPro" id="IPR035976">
    <property type="entry name" value="Sushi/SCR/CCP_sf"/>
</dbReference>
<feature type="domain" description="Sushi" evidence="7">
    <location>
        <begin position="216"/>
        <end position="275"/>
    </location>
</feature>
<dbReference type="SMART" id="SM00032">
    <property type="entry name" value="CCP"/>
    <property type="match status" value="10"/>
</dbReference>
<dbReference type="AlphaFoldDB" id="A0A7K9SIK6"/>
<dbReference type="FunFam" id="2.10.70.10:FF:000014">
    <property type="entry name" value="Membrane cofactor protein"/>
    <property type="match status" value="3"/>
</dbReference>
<feature type="domain" description="Sushi" evidence="7">
    <location>
        <begin position="18"/>
        <end position="82"/>
    </location>
</feature>
<name>A0A7K9SIK6_9PICI</name>
<feature type="disulfide bond" evidence="5">
    <location>
        <begin position="559"/>
        <end position="586"/>
    </location>
</feature>
<keyword evidence="1 5" id="KW-0768">Sushi</keyword>
<feature type="domain" description="Sushi" evidence="7">
    <location>
        <begin position="83"/>
        <end position="144"/>
    </location>
</feature>
<evidence type="ECO:0000256" key="4">
    <source>
        <dbReference type="ARBA" id="ARBA00023157"/>
    </source>
</evidence>
<dbReference type="Gene3D" id="2.10.70.10">
    <property type="entry name" value="Complement Module, domain 1"/>
    <property type="match status" value="10"/>
</dbReference>
<evidence type="ECO:0000259" key="7">
    <source>
        <dbReference type="PROSITE" id="PS50923"/>
    </source>
</evidence>
<feature type="disulfide bond" evidence="5">
    <location>
        <begin position="467"/>
        <end position="510"/>
    </location>
</feature>
<feature type="non-terminal residue" evidence="8">
    <location>
        <position position="1"/>
    </location>
</feature>
<accession>A0A7K9SIK6</accession>
<sequence>ATVLGLFLTSALVVAVESACQAPPRLPSAEPKEQHSGVNSFPYRSTVEYVCRPGYTRNLNARSVFVCGRDGEWHGSADVCTPKLCTYPGEPDNGRLIVAEKFPIGSAANFTCNTGYRLVGKPQIHCVIRNGIVTWDREIPFCEAIPCLPPPKIANGAHSETDKEHFEYGASVTYRCNSVKRGERPFSLVGDASIFCTTTDNVNGVWSGPAPECKVVICEPPSIANGKVLAGSRPSYSYGDTVIFDCLFRHSLNGSETSTCQGSGLWEPPLPLCQRSSCDDPPNVFNAVKGRLAGNLFPVETVVTYECREGYQFSPGETTRLIRCLPDFTWSETPEACERIPCPKPDIRNGKPIFVWEEKENYAYGDRLEITCDKGYAFKGHGTSVVLRCTSDGSWDPAVQECIQEPRCPKPEIAHGREVSEGRADYTVGTSLRLACDPGYVLRGQDLVECQADATWAPPLPFCDKVCDPPPRITYGQHSASGLQHFPYGTKVTYSCAEGLSLIGDESIYCTSDDGVNLTWSGPAPECRVVRCPRPAVAGGRMSPQRFTFPYLATVRFSCDEGFRLQGDAQSQCQRDSTWHPPLPTCQPVRCPRPSREENLIIASYRMWYEVNETVSFYCNHVGSSLETSKATCSANGTWIPPPTCQKRSTCEKILRSREAFQCGIPMTELKTVLEVHKLFLELEK</sequence>
<feature type="domain" description="Sushi" evidence="7">
    <location>
        <begin position="530"/>
        <end position="588"/>
    </location>
</feature>
<feature type="domain" description="Sushi" evidence="7">
    <location>
        <begin position="406"/>
        <end position="465"/>
    </location>
</feature>
<evidence type="ECO:0000256" key="2">
    <source>
        <dbReference type="ARBA" id="ARBA00022729"/>
    </source>
</evidence>
<organism evidence="8 9">
    <name type="scientific">Galbula dea</name>
    <dbReference type="NCBI Taxonomy" id="1109041"/>
    <lineage>
        <taxon>Eukaryota</taxon>
        <taxon>Metazoa</taxon>
        <taxon>Chordata</taxon>
        <taxon>Craniata</taxon>
        <taxon>Vertebrata</taxon>
        <taxon>Euteleostomi</taxon>
        <taxon>Archelosauria</taxon>
        <taxon>Archosauria</taxon>
        <taxon>Dinosauria</taxon>
        <taxon>Saurischia</taxon>
        <taxon>Theropoda</taxon>
        <taxon>Coelurosauria</taxon>
        <taxon>Aves</taxon>
        <taxon>Neognathae</taxon>
        <taxon>Neoaves</taxon>
        <taxon>Telluraves</taxon>
        <taxon>Coraciimorphae</taxon>
        <taxon>Piciformes</taxon>
        <taxon>Galbulidae</taxon>
        <taxon>Galbula</taxon>
    </lineage>
</organism>
<keyword evidence="3" id="KW-0677">Repeat</keyword>
<dbReference type="Pfam" id="PF00084">
    <property type="entry name" value="Sushi"/>
    <property type="match status" value="10"/>
</dbReference>
<dbReference type="OrthoDB" id="8961654at2759"/>
<feature type="signal peptide" evidence="6">
    <location>
        <begin position="1"/>
        <end position="18"/>
    </location>
</feature>
<dbReference type="InterPro" id="IPR000436">
    <property type="entry name" value="Sushi_SCR_CCP_dom"/>
</dbReference>